<accession>A0ABV8SEJ6</accession>
<feature type="transmembrane region" description="Helical" evidence="6">
    <location>
        <begin position="262"/>
        <end position="284"/>
    </location>
</feature>
<name>A0ABV8SEJ6_9BACL</name>
<evidence type="ECO:0000313" key="9">
    <source>
        <dbReference type="Proteomes" id="UP001595755"/>
    </source>
</evidence>
<evidence type="ECO:0000259" key="7">
    <source>
        <dbReference type="Pfam" id="PF12698"/>
    </source>
</evidence>
<evidence type="ECO:0000256" key="3">
    <source>
        <dbReference type="ARBA" id="ARBA00022692"/>
    </source>
</evidence>
<sequence length="376" mass="41063">MRLSLIVAWNEVVRLTRMRTVLIMLLALPLLLIFLLGNALESDIKPVKLSIYTEGGGQLEAAAESYLASPEVRQYVEPRIRGKEEEVRQDLVSGRAEYGFALTSGTARYYPGQFSERNLIAESVMNRFAQEVQLRQSAATVLPSLTAEAADRILSGEAGRELVRIGSLLSREETVFNSFSALQYYSVAYLIMFLMYSGMSVALGLNEARENGTLLRLNAMPVSANVLLLGKLMGAAFFSLLQAAIIIGFTRWVYGVDWGNDYGGIAVVCALVSLSTVCFSVIMASFLRSRRAIESVFSLVITLMTFLSGGMIADLGPTIRTMGQFTLNHWANDAIRHLMAGGALQGAWQAFAVLAAILTALMVAAMLRFKKAVALT</sequence>
<organism evidence="8 9">
    <name type="scientific">Cohnella boryungensis</name>
    <dbReference type="NCBI Taxonomy" id="768479"/>
    <lineage>
        <taxon>Bacteria</taxon>
        <taxon>Bacillati</taxon>
        <taxon>Bacillota</taxon>
        <taxon>Bacilli</taxon>
        <taxon>Bacillales</taxon>
        <taxon>Paenibacillaceae</taxon>
        <taxon>Cohnella</taxon>
    </lineage>
</organism>
<protein>
    <submittedName>
        <fullName evidence="8">ABC transporter permease</fullName>
    </submittedName>
</protein>
<feature type="transmembrane region" description="Helical" evidence="6">
    <location>
        <begin position="347"/>
        <end position="367"/>
    </location>
</feature>
<keyword evidence="4 6" id="KW-1133">Transmembrane helix</keyword>
<gene>
    <name evidence="8" type="ORF">ACFO1S_20030</name>
</gene>
<proteinExistence type="predicted"/>
<evidence type="ECO:0000256" key="5">
    <source>
        <dbReference type="ARBA" id="ARBA00023136"/>
    </source>
</evidence>
<evidence type="ECO:0000256" key="4">
    <source>
        <dbReference type="ARBA" id="ARBA00022989"/>
    </source>
</evidence>
<dbReference type="PANTHER" id="PTHR30294:SF29">
    <property type="entry name" value="MULTIDRUG ABC TRANSPORTER PERMEASE YBHS-RELATED"/>
    <property type="match status" value="1"/>
</dbReference>
<evidence type="ECO:0000256" key="2">
    <source>
        <dbReference type="ARBA" id="ARBA00022475"/>
    </source>
</evidence>
<dbReference type="Proteomes" id="UP001595755">
    <property type="component" value="Unassembled WGS sequence"/>
</dbReference>
<keyword evidence="5 6" id="KW-0472">Membrane</keyword>
<comment type="caution">
    <text evidence="8">The sequence shown here is derived from an EMBL/GenBank/DDBJ whole genome shotgun (WGS) entry which is preliminary data.</text>
</comment>
<evidence type="ECO:0000256" key="6">
    <source>
        <dbReference type="SAM" id="Phobius"/>
    </source>
</evidence>
<keyword evidence="9" id="KW-1185">Reference proteome</keyword>
<feature type="transmembrane region" description="Helical" evidence="6">
    <location>
        <begin position="226"/>
        <end position="250"/>
    </location>
</feature>
<evidence type="ECO:0000313" key="8">
    <source>
        <dbReference type="EMBL" id="MFC4305721.1"/>
    </source>
</evidence>
<dbReference type="InterPro" id="IPR013525">
    <property type="entry name" value="ABC2_TM"/>
</dbReference>
<feature type="transmembrane region" description="Helical" evidence="6">
    <location>
        <begin position="296"/>
        <end position="313"/>
    </location>
</feature>
<feature type="transmembrane region" description="Helical" evidence="6">
    <location>
        <begin position="21"/>
        <end position="40"/>
    </location>
</feature>
<dbReference type="InterPro" id="IPR051449">
    <property type="entry name" value="ABC-2_transporter_component"/>
</dbReference>
<keyword evidence="3 6" id="KW-0812">Transmembrane</keyword>
<dbReference type="PANTHER" id="PTHR30294">
    <property type="entry name" value="MEMBRANE COMPONENT OF ABC TRANSPORTER YHHJ-RELATED"/>
    <property type="match status" value="1"/>
</dbReference>
<keyword evidence="2" id="KW-1003">Cell membrane</keyword>
<dbReference type="EMBL" id="JBHSED010000040">
    <property type="protein sequence ID" value="MFC4305721.1"/>
    <property type="molecule type" value="Genomic_DNA"/>
</dbReference>
<evidence type="ECO:0000256" key="1">
    <source>
        <dbReference type="ARBA" id="ARBA00004651"/>
    </source>
</evidence>
<feature type="domain" description="ABC-2 type transporter transmembrane" evidence="7">
    <location>
        <begin position="21"/>
        <end position="366"/>
    </location>
</feature>
<dbReference type="RefSeq" id="WP_204601304.1">
    <property type="nucleotide sequence ID" value="NZ_JBHSED010000040.1"/>
</dbReference>
<reference evidence="9" key="1">
    <citation type="journal article" date="2019" name="Int. J. Syst. Evol. Microbiol.">
        <title>The Global Catalogue of Microorganisms (GCM) 10K type strain sequencing project: providing services to taxonomists for standard genome sequencing and annotation.</title>
        <authorList>
            <consortium name="The Broad Institute Genomics Platform"/>
            <consortium name="The Broad Institute Genome Sequencing Center for Infectious Disease"/>
            <person name="Wu L."/>
            <person name="Ma J."/>
        </authorList>
    </citation>
    <scope>NUCLEOTIDE SEQUENCE [LARGE SCALE GENOMIC DNA]</scope>
    <source>
        <strain evidence="9">CGMCC 4.1641</strain>
    </source>
</reference>
<feature type="transmembrane region" description="Helical" evidence="6">
    <location>
        <begin position="184"/>
        <end position="205"/>
    </location>
</feature>
<dbReference type="Pfam" id="PF12698">
    <property type="entry name" value="ABC2_membrane_3"/>
    <property type="match status" value="1"/>
</dbReference>
<comment type="subcellular location">
    <subcellularLocation>
        <location evidence="1">Cell membrane</location>
        <topology evidence="1">Multi-pass membrane protein</topology>
    </subcellularLocation>
</comment>